<name>A0A7S9VMA3_9ALPH</name>
<dbReference type="RefSeq" id="YP_010801422.1">
    <property type="nucleotide sequence ID" value="NC_076964.1"/>
</dbReference>
<dbReference type="InterPro" id="IPR005655">
    <property type="entry name" value="Herpes_UL37"/>
</dbReference>
<keyword evidence="2" id="KW-1185">Reference proteome</keyword>
<evidence type="ECO:0000313" key="2">
    <source>
        <dbReference type="Proteomes" id="UP001143705"/>
    </source>
</evidence>
<proteinExistence type="predicted"/>
<sequence>MAGRRGSMRALVEALAALFGEGGEASSGPRRAPAQVMRTRAAISEYFLSTDAVSVDEAAELWPRLQALACRAYAATRTPEAAMLAENLPGLVLWRLRHDWSEDPLGEVDRLAILLDVMNGEAGVYRLPRHNLRVSARFGPTSMHRLAGDWIETFRQTMAAVAERTPRALLSAQQLEPADSFSRPLVSKKFELLYDMPFVQEGLRVVARRANWMAPFWRMAQQMHNRSLTPLTRALFALALVDAHFPGKGAGSPGAGALVAYFRELVQHIDDRAFVPVTEVNAAPRTAYEVRVSAALAHQDPYTTDTRAGAVAERLRADPGVIDSGALLSAEALAVHATAVAKLLASDARDAASQRARARVAEHAEHTWETIQASTSPVQVADALVGAGFTATHCGLLERALVDRFARLRGSDEGAAGGEGGLDDTQQVVGCVAIVGGMVFKLLRSYGYSLDYVREYTTTLSTLEPAYSDLLAALGLPDKGLEQTLRRSMAPRPLMGHVSAARAALDEELRAVEKRAGGPGAHSAAREALLTWFDFRARDLWGVRVPEGDHSSQQGPAPITASIYSDDDLVAAAARIRFGSAAAPPAQVMFDPAFAPYLLATVVLDAHYAITTARFSPEPLARALRVLTWARDYGTGAVANVDGYRTKLTAIIASLSPYLQRDAPAPTVAHAGNVESLLGELHAAVAGAVALVPERARMPAPERPSVRNSTFLAGLFLTAVHKRLEALLTHTAELAESILGAAASVVEAVVTLSRFFSCRLAAVLGNQAVSVHPPAKQAPSLGTWRLVDVVDAVGSVYNEVGDRRADLRADVITLRSDMSRAAEALQECEALAARTEGAPAGRLFTLLLARHTQLARTQTALALKAGKLLGGAEAPGLKHVSRFLQRWGAVSAAYQKATSGEAPEAHIQALAADLRRVWDEIQEERAAAPPRRAVARRELEVAVERLMGGYSEVLDDEGSSTSLSRRANVASWADVNMDALRKRVTIPADIDATRGDASLALRAYVPREDLLAEIDAIFNSAKQ</sequence>
<dbReference type="GeneID" id="80540131"/>
<dbReference type="EMBL" id="MT012704">
    <property type="protein sequence ID" value="QPI70133.1"/>
    <property type="molecule type" value="Genomic_DNA"/>
</dbReference>
<organism evidence="1 2">
    <name type="scientific">Equid herpesvirus 6</name>
    <dbReference type="NCBI Taxonomy" id="173566"/>
    <lineage>
        <taxon>Viruses</taxon>
        <taxon>Duplodnaviria</taxon>
        <taxon>Heunggongvirae</taxon>
        <taxon>Peploviricota</taxon>
        <taxon>Herviviricetes</taxon>
        <taxon>Herpesvirales</taxon>
        <taxon>Orthoherpesviridae</taxon>
        <taxon>Alphaherpesvirinae</taxon>
        <taxon>Varicellovirus</taxon>
    </lineage>
</organism>
<dbReference type="GO" id="GO:0019068">
    <property type="term" value="P:virion assembly"/>
    <property type="evidence" value="ECO:0007669"/>
    <property type="project" value="InterPro"/>
</dbReference>
<dbReference type="KEGG" id="vg:80540131"/>
<protein>
    <submittedName>
        <fullName evidence="1">Tegument protein UL37</fullName>
    </submittedName>
</protein>
<dbReference type="Pfam" id="PF03970">
    <property type="entry name" value="Herpes_UL37_1"/>
    <property type="match status" value="1"/>
</dbReference>
<evidence type="ECO:0000313" key="1">
    <source>
        <dbReference type="EMBL" id="QPI70133.1"/>
    </source>
</evidence>
<dbReference type="Proteomes" id="UP001143705">
    <property type="component" value="Segment"/>
</dbReference>
<accession>A0A7S9VMA3</accession>
<reference evidence="1" key="1">
    <citation type="journal article" date="2020" name="Emerg. Infect. Dis.">
        <title>Identification of a Novel alpha-herpesvirus Associated with Ulcerative Stomatitis in Donkeys.</title>
        <authorList>
            <person name="Martella V."/>
            <person name="Lanave G."/>
            <person name="Camero M."/>
            <person name="Larocca V."/>
            <person name="Lorusso E."/>
            <person name="Catella C."/>
            <person name="Capozza P."/>
            <person name="Tempesta M."/>
            <person name="Buonavoglia C."/>
        </authorList>
    </citation>
    <scope>NUCLEOTIDE SEQUENCE</scope>
    <source>
        <strain evidence="1">AsHV/Bari/2011/740</strain>
    </source>
</reference>